<reference evidence="2" key="1">
    <citation type="journal article" date="2023" name="G3 (Bethesda)">
        <title>A reference genome for the long-term kleptoplast-retaining sea slug Elysia crispata morphotype clarki.</title>
        <authorList>
            <person name="Eastman K.E."/>
            <person name="Pendleton A.L."/>
            <person name="Shaikh M.A."/>
            <person name="Suttiyut T."/>
            <person name="Ogas R."/>
            <person name="Tomko P."/>
            <person name="Gavelis G."/>
            <person name="Widhalm J.R."/>
            <person name="Wisecaver J.H."/>
        </authorList>
    </citation>
    <scope>NUCLEOTIDE SEQUENCE</scope>
    <source>
        <strain evidence="2">ECLA1</strain>
    </source>
</reference>
<evidence type="ECO:0000313" key="2">
    <source>
        <dbReference type="EMBL" id="KAK3704115.1"/>
    </source>
</evidence>
<dbReference type="Proteomes" id="UP001283361">
    <property type="component" value="Unassembled WGS sequence"/>
</dbReference>
<comment type="caution">
    <text evidence="2">The sequence shown here is derived from an EMBL/GenBank/DDBJ whole genome shotgun (WGS) entry which is preliminary data.</text>
</comment>
<feature type="compositionally biased region" description="Basic and acidic residues" evidence="1">
    <location>
        <begin position="1"/>
        <end position="12"/>
    </location>
</feature>
<protein>
    <submittedName>
        <fullName evidence="2">Uncharacterized protein</fullName>
    </submittedName>
</protein>
<accession>A0AAE0XRJ9</accession>
<organism evidence="2 3">
    <name type="scientific">Elysia crispata</name>
    <name type="common">lettuce slug</name>
    <dbReference type="NCBI Taxonomy" id="231223"/>
    <lineage>
        <taxon>Eukaryota</taxon>
        <taxon>Metazoa</taxon>
        <taxon>Spiralia</taxon>
        <taxon>Lophotrochozoa</taxon>
        <taxon>Mollusca</taxon>
        <taxon>Gastropoda</taxon>
        <taxon>Heterobranchia</taxon>
        <taxon>Euthyneura</taxon>
        <taxon>Panpulmonata</taxon>
        <taxon>Sacoglossa</taxon>
        <taxon>Placobranchoidea</taxon>
        <taxon>Plakobranchidae</taxon>
        <taxon>Elysia</taxon>
    </lineage>
</organism>
<sequence>MSQRVQEWERKRLGNPRRQSRMNQLSYSLDTLVGGSYPPEDNARIGPKSPSFHMNEVDDVKDGDVCDEVDDVENGNVCDEVEDVENATGQQFNELHKYNTNHLCSTVSCLDVTGGPKIAEPSPPTLDSDEEAAMVHAMKKAFQQSLRFSCNRHLQNNSIAFLTDKVGLLKKE</sequence>
<dbReference type="AlphaFoldDB" id="A0AAE0XRJ9"/>
<keyword evidence="3" id="KW-1185">Reference proteome</keyword>
<evidence type="ECO:0000313" key="3">
    <source>
        <dbReference type="Proteomes" id="UP001283361"/>
    </source>
</evidence>
<proteinExistence type="predicted"/>
<evidence type="ECO:0000256" key="1">
    <source>
        <dbReference type="SAM" id="MobiDB-lite"/>
    </source>
</evidence>
<name>A0AAE0XRJ9_9GAST</name>
<gene>
    <name evidence="2" type="ORF">RRG08_032881</name>
</gene>
<feature type="region of interest" description="Disordered" evidence="1">
    <location>
        <begin position="1"/>
        <end position="24"/>
    </location>
</feature>
<dbReference type="EMBL" id="JAWDGP010007806">
    <property type="protein sequence ID" value="KAK3704115.1"/>
    <property type="molecule type" value="Genomic_DNA"/>
</dbReference>